<organism evidence="5 6">
    <name type="scientific">Pseudonocardia halophobica</name>
    <dbReference type="NCBI Taxonomy" id="29401"/>
    <lineage>
        <taxon>Bacteria</taxon>
        <taxon>Bacillati</taxon>
        <taxon>Actinomycetota</taxon>
        <taxon>Actinomycetes</taxon>
        <taxon>Pseudonocardiales</taxon>
        <taxon>Pseudonocardiaceae</taxon>
        <taxon>Pseudonocardia</taxon>
    </lineage>
</organism>
<dbReference type="Proteomes" id="UP001143463">
    <property type="component" value="Unassembled WGS sequence"/>
</dbReference>
<evidence type="ECO:0000256" key="2">
    <source>
        <dbReference type="ARBA" id="ARBA00022598"/>
    </source>
</evidence>
<dbReference type="PROSITE" id="PS00455">
    <property type="entry name" value="AMP_BINDING"/>
    <property type="match status" value="1"/>
</dbReference>
<sequence>MSLGDLLRKCAADHPDRCALVDAVPDPAHRRSWTYAELLATAERVAQALLSRFRPGERLAVWAPNCAEWVLLQQGASLAGLVLVTVNPANRRMELEYVLQKSRAAGIVHASEYRGVDMAATVREARAAAPDLREAIDFADWDEFLASATGSHQLPDVLPSDPAQIQYTSGTTGFPKGALLHHRGVLNASRLVAHGAGATDGAVWVNAMPMFHIGGGALTEIGTFSFGGTYVLMPAFDAGLLLELIEAYRGTITLLVPTMLSAVLAHPELPTRDVSSLQTVMSGASFVPAELVVRTKETLGCRFTIVFGQTELHGVITQTALEDSPEDQSHTIGRPLPLVDVRIVAPGTDEVVPIGTRGEICARGYQTMLGYFEQPDDTALVFSEDGWLHTGDLGTMDERGYLTITGRLKDMIIRGGENIYPREVEDALATHSGVAEAAVVGVPDAEWGEQVGAVVVPTDPAAPPDPAELRAYCRERLAGFKAPSRWFFVDALPTTPTGKVQKFVLRDRIDSGDLGPVLYAKGRRRSP</sequence>
<evidence type="ECO:0000313" key="6">
    <source>
        <dbReference type="Proteomes" id="UP001143463"/>
    </source>
</evidence>
<evidence type="ECO:0000259" key="4">
    <source>
        <dbReference type="Pfam" id="PF13193"/>
    </source>
</evidence>
<proteinExistence type="inferred from homology"/>
<dbReference type="PANTHER" id="PTHR43201">
    <property type="entry name" value="ACYL-COA SYNTHETASE"/>
    <property type="match status" value="1"/>
</dbReference>
<keyword evidence="2" id="KW-0436">Ligase</keyword>
<dbReference type="Gene3D" id="2.30.38.10">
    <property type="entry name" value="Luciferase, Domain 3"/>
    <property type="match status" value="1"/>
</dbReference>
<dbReference type="InterPro" id="IPR045851">
    <property type="entry name" value="AMP-bd_C_sf"/>
</dbReference>
<feature type="domain" description="AMP-binding enzyme C-terminal" evidence="4">
    <location>
        <begin position="423"/>
        <end position="499"/>
    </location>
</feature>
<feature type="domain" description="AMP-dependent synthetase/ligase" evidence="3">
    <location>
        <begin position="8"/>
        <end position="372"/>
    </location>
</feature>
<dbReference type="EMBL" id="BSFQ01000002">
    <property type="protein sequence ID" value="GLL09438.1"/>
    <property type="molecule type" value="Genomic_DNA"/>
</dbReference>
<protein>
    <submittedName>
        <fullName evidence="5">AMP-binding protein</fullName>
    </submittedName>
</protein>
<dbReference type="GO" id="GO:0006631">
    <property type="term" value="P:fatty acid metabolic process"/>
    <property type="evidence" value="ECO:0007669"/>
    <property type="project" value="TreeGrafter"/>
</dbReference>
<dbReference type="InterPro" id="IPR000873">
    <property type="entry name" value="AMP-dep_synth/lig_dom"/>
</dbReference>
<dbReference type="Gene3D" id="3.30.300.30">
    <property type="match status" value="1"/>
</dbReference>
<dbReference type="AlphaFoldDB" id="A0A9W6KY44"/>
<dbReference type="PANTHER" id="PTHR43201:SF5">
    <property type="entry name" value="MEDIUM-CHAIN ACYL-COA LIGASE ACSF2, MITOCHONDRIAL"/>
    <property type="match status" value="1"/>
</dbReference>
<dbReference type="GO" id="GO:0031956">
    <property type="term" value="F:medium-chain fatty acid-CoA ligase activity"/>
    <property type="evidence" value="ECO:0007669"/>
    <property type="project" value="TreeGrafter"/>
</dbReference>
<comment type="caution">
    <text evidence="5">The sequence shown here is derived from an EMBL/GenBank/DDBJ whole genome shotgun (WGS) entry which is preliminary data.</text>
</comment>
<dbReference type="Pfam" id="PF00501">
    <property type="entry name" value="AMP-binding"/>
    <property type="match status" value="1"/>
</dbReference>
<evidence type="ECO:0000259" key="3">
    <source>
        <dbReference type="Pfam" id="PF00501"/>
    </source>
</evidence>
<dbReference type="InterPro" id="IPR025110">
    <property type="entry name" value="AMP-bd_C"/>
</dbReference>
<gene>
    <name evidence="5" type="ORF">GCM10017577_05780</name>
</gene>
<evidence type="ECO:0000313" key="5">
    <source>
        <dbReference type="EMBL" id="GLL09438.1"/>
    </source>
</evidence>
<dbReference type="InterPro" id="IPR020845">
    <property type="entry name" value="AMP-binding_CS"/>
</dbReference>
<reference evidence="5" key="2">
    <citation type="submission" date="2023-01" db="EMBL/GenBank/DDBJ databases">
        <authorList>
            <person name="Sun Q."/>
            <person name="Evtushenko L."/>
        </authorList>
    </citation>
    <scope>NUCLEOTIDE SEQUENCE</scope>
    <source>
        <strain evidence="5">VKM Ac-1069</strain>
    </source>
</reference>
<dbReference type="Gene3D" id="3.40.50.980">
    <property type="match status" value="2"/>
</dbReference>
<dbReference type="FunFam" id="3.30.300.30:FF:000008">
    <property type="entry name" value="2,3-dihydroxybenzoate-AMP ligase"/>
    <property type="match status" value="1"/>
</dbReference>
<dbReference type="SUPFAM" id="SSF56801">
    <property type="entry name" value="Acetyl-CoA synthetase-like"/>
    <property type="match status" value="1"/>
</dbReference>
<accession>A0A9W6KY44</accession>
<dbReference type="Pfam" id="PF13193">
    <property type="entry name" value="AMP-binding_C"/>
    <property type="match status" value="1"/>
</dbReference>
<evidence type="ECO:0000256" key="1">
    <source>
        <dbReference type="ARBA" id="ARBA00006432"/>
    </source>
</evidence>
<name>A0A9W6KY44_9PSEU</name>
<reference evidence="5" key="1">
    <citation type="journal article" date="2014" name="Int. J. Syst. Evol. Microbiol.">
        <title>Complete genome sequence of Corynebacterium casei LMG S-19264T (=DSM 44701T), isolated from a smear-ripened cheese.</title>
        <authorList>
            <consortium name="US DOE Joint Genome Institute (JGI-PGF)"/>
            <person name="Walter F."/>
            <person name="Albersmeier A."/>
            <person name="Kalinowski J."/>
            <person name="Ruckert C."/>
        </authorList>
    </citation>
    <scope>NUCLEOTIDE SEQUENCE</scope>
    <source>
        <strain evidence="5">VKM Ac-1069</strain>
    </source>
</reference>
<comment type="similarity">
    <text evidence="1">Belongs to the ATP-dependent AMP-binding enzyme family.</text>
</comment>
<keyword evidence="6" id="KW-1185">Reference proteome</keyword>